<accession>A0A7G8Q3U5</accession>
<keyword evidence="1" id="KW-0732">Signal</keyword>
<evidence type="ECO:0008006" key="4">
    <source>
        <dbReference type="Google" id="ProtNLM"/>
    </source>
</evidence>
<sequence length="174" mass="18290">MHTSSRLIAFACVVATLLLTGCHATVDARWASSDDTVDHWKKAMPNLPVEVRGALPGTTHEQIAQAIPNAKVMSTHDVDPTAARLVVELGQRATPRDDAYCAAPASAIAAGNAPAQQTMTLTICDGARLVATSSRPIDPAKASVPELASRVASLKKLALIGISREQIDAYQIQG</sequence>
<reference evidence="2 3" key="1">
    <citation type="submission" date="2020-08" db="EMBL/GenBank/DDBJ databases">
        <title>Dyella sp. G9 isolated from forest soil.</title>
        <authorList>
            <person name="Fu J."/>
            <person name="Qiu L."/>
        </authorList>
    </citation>
    <scope>NUCLEOTIDE SEQUENCE [LARGE SCALE GENOMIC DNA]</scope>
    <source>
        <strain evidence="2 3">G9</strain>
    </source>
</reference>
<dbReference type="PROSITE" id="PS51257">
    <property type="entry name" value="PROKAR_LIPOPROTEIN"/>
    <property type="match status" value="1"/>
</dbReference>
<evidence type="ECO:0000313" key="2">
    <source>
        <dbReference type="EMBL" id="QNK01453.1"/>
    </source>
</evidence>
<gene>
    <name evidence="2" type="ORF">H8F01_20860</name>
</gene>
<feature type="signal peptide" evidence="1">
    <location>
        <begin position="1"/>
        <end position="24"/>
    </location>
</feature>
<organism evidence="2 3">
    <name type="scientific">Dyella telluris</name>
    <dbReference type="NCBI Taxonomy" id="2763498"/>
    <lineage>
        <taxon>Bacteria</taxon>
        <taxon>Pseudomonadati</taxon>
        <taxon>Pseudomonadota</taxon>
        <taxon>Gammaproteobacteria</taxon>
        <taxon>Lysobacterales</taxon>
        <taxon>Rhodanobacteraceae</taxon>
        <taxon>Dyella</taxon>
    </lineage>
</organism>
<dbReference type="Proteomes" id="UP000515873">
    <property type="component" value="Chromosome"/>
</dbReference>
<feature type="chain" id="PRO_5028883833" description="Lipoprotein" evidence="1">
    <location>
        <begin position="25"/>
        <end position="174"/>
    </location>
</feature>
<name>A0A7G8Q3U5_9GAMM</name>
<dbReference type="AlphaFoldDB" id="A0A7G8Q3U5"/>
<protein>
    <recommendedName>
        <fullName evidence="4">Lipoprotein</fullName>
    </recommendedName>
</protein>
<evidence type="ECO:0000313" key="3">
    <source>
        <dbReference type="Proteomes" id="UP000515873"/>
    </source>
</evidence>
<dbReference type="EMBL" id="CP060412">
    <property type="protein sequence ID" value="QNK01453.1"/>
    <property type="molecule type" value="Genomic_DNA"/>
</dbReference>
<dbReference type="KEGG" id="dtl:H8F01_20860"/>
<keyword evidence="3" id="KW-1185">Reference proteome</keyword>
<proteinExistence type="predicted"/>
<evidence type="ECO:0000256" key="1">
    <source>
        <dbReference type="SAM" id="SignalP"/>
    </source>
</evidence>
<dbReference type="RefSeq" id="WP_187056915.1">
    <property type="nucleotide sequence ID" value="NZ_CP060412.1"/>
</dbReference>